<organism evidence="1 2">
    <name type="scientific">Melipona quadrifasciata</name>
    <dbReference type="NCBI Taxonomy" id="166423"/>
    <lineage>
        <taxon>Eukaryota</taxon>
        <taxon>Metazoa</taxon>
        <taxon>Ecdysozoa</taxon>
        <taxon>Arthropoda</taxon>
        <taxon>Hexapoda</taxon>
        <taxon>Insecta</taxon>
        <taxon>Pterygota</taxon>
        <taxon>Neoptera</taxon>
        <taxon>Endopterygota</taxon>
        <taxon>Hymenoptera</taxon>
        <taxon>Apocrita</taxon>
        <taxon>Aculeata</taxon>
        <taxon>Apoidea</taxon>
        <taxon>Anthophila</taxon>
        <taxon>Apidae</taxon>
        <taxon>Melipona</taxon>
    </lineage>
</organism>
<dbReference type="AlphaFoldDB" id="A0A0M8ZR37"/>
<dbReference type="Proteomes" id="UP000053105">
    <property type="component" value="Unassembled WGS sequence"/>
</dbReference>
<protein>
    <submittedName>
        <fullName evidence="1">Uncharacterized protein</fullName>
    </submittedName>
</protein>
<reference evidence="1 2" key="1">
    <citation type="submission" date="2015-07" db="EMBL/GenBank/DDBJ databases">
        <title>The genome of Melipona quadrifasciata.</title>
        <authorList>
            <person name="Pan H."/>
            <person name="Kapheim K."/>
        </authorList>
    </citation>
    <scope>NUCLEOTIDE SEQUENCE [LARGE SCALE GENOMIC DNA]</scope>
    <source>
        <strain evidence="1">0111107301</strain>
        <tissue evidence="1">Whole body</tissue>
    </source>
</reference>
<proteinExistence type="predicted"/>
<evidence type="ECO:0000313" key="2">
    <source>
        <dbReference type="Proteomes" id="UP000053105"/>
    </source>
</evidence>
<sequence length="167" mass="19289">MGCVVTKVESFVPVAIYKAQFRCTFTEMGSRTYIANTFTTDRWVVSKISRVEREVEEFGIYSSIFTGCSPSDSALCVSYTRSSLFSVSHYSKEERQHRPERGLSLDFVTFDVWSDNEDIPLLKLIRNTCNTRINQSLVVYSGGCPRESPSVRMKWQQQQQQQQWNLL</sequence>
<evidence type="ECO:0000313" key="1">
    <source>
        <dbReference type="EMBL" id="KOX69227.1"/>
    </source>
</evidence>
<gene>
    <name evidence="1" type="ORF">WN51_04262</name>
</gene>
<accession>A0A0M8ZR37</accession>
<name>A0A0M8ZR37_9HYME</name>
<keyword evidence="2" id="KW-1185">Reference proteome</keyword>
<dbReference type="EMBL" id="KQ435896">
    <property type="protein sequence ID" value="KOX69227.1"/>
    <property type="molecule type" value="Genomic_DNA"/>
</dbReference>